<feature type="transmembrane region" description="Helical" evidence="4">
    <location>
        <begin position="39"/>
        <end position="57"/>
    </location>
</feature>
<evidence type="ECO:0000256" key="4">
    <source>
        <dbReference type="SAM" id="Phobius"/>
    </source>
</evidence>
<feature type="transmembrane region" description="Helical" evidence="4">
    <location>
        <begin position="207"/>
        <end position="231"/>
    </location>
</feature>
<accession>A0A420DF57</accession>
<dbReference type="Proteomes" id="UP000284892">
    <property type="component" value="Unassembled WGS sequence"/>
</dbReference>
<dbReference type="SMART" id="SM00342">
    <property type="entry name" value="HTH_ARAC"/>
    <property type="match status" value="1"/>
</dbReference>
<dbReference type="SUPFAM" id="SSF46689">
    <property type="entry name" value="Homeodomain-like"/>
    <property type="match status" value="1"/>
</dbReference>
<feature type="transmembrane region" description="Helical" evidence="4">
    <location>
        <begin position="135"/>
        <end position="155"/>
    </location>
</feature>
<feature type="transmembrane region" description="Helical" evidence="4">
    <location>
        <begin position="6"/>
        <end position="27"/>
    </location>
</feature>
<keyword evidence="1" id="KW-0805">Transcription regulation</keyword>
<dbReference type="AlphaFoldDB" id="A0A420DF57"/>
<evidence type="ECO:0000256" key="2">
    <source>
        <dbReference type="ARBA" id="ARBA00023125"/>
    </source>
</evidence>
<evidence type="ECO:0000313" key="7">
    <source>
        <dbReference type="Proteomes" id="UP000284892"/>
    </source>
</evidence>
<dbReference type="InterPro" id="IPR018060">
    <property type="entry name" value="HTH_AraC"/>
</dbReference>
<keyword evidence="4" id="KW-0812">Transmembrane</keyword>
<feature type="transmembrane region" description="Helical" evidence="4">
    <location>
        <begin position="95"/>
        <end position="115"/>
    </location>
</feature>
<dbReference type="InterPro" id="IPR009057">
    <property type="entry name" value="Homeodomain-like_sf"/>
</dbReference>
<organism evidence="6 7">
    <name type="scientific">Ichthyenterobacterium magnum</name>
    <dbReference type="NCBI Taxonomy" id="1230530"/>
    <lineage>
        <taxon>Bacteria</taxon>
        <taxon>Pseudomonadati</taxon>
        <taxon>Bacteroidota</taxon>
        <taxon>Flavobacteriia</taxon>
        <taxon>Flavobacteriales</taxon>
        <taxon>Flavobacteriaceae</taxon>
        <taxon>Ichthyenterobacterium</taxon>
    </lineage>
</organism>
<reference evidence="6 7" key="1">
    <citation type="submission" date="2018-09" db="EMBL/GenBank/DDBJ databases">
        <title>Genomic Encyclopedia of Archaeal and Bacterial Type Strains, Phase II (KMG-II): from individual species to whole genera.</title>
        <authorList>
            <person name="Goeker M."/>
        </authorList>
    </citation>
    <scope>NUCLEOTIDE SEQUENCE [LARGE SCALE GENOMIC DNA]</scope>
    <source>
        <strain evidence="6 7">DSM 26283</strain>
    </source>
</reference>
<evidence type="ECO:0000256" key="1">
    <source>
        <dbReference type="ARBA" id="ARBA00023015"/>
    </source>
</evidence>
<comment type="caution">
    <text evidence="6">The sequence shown here is derived from an EMBL/GenBank/DDBJ whole genome shotgun (WGS) entry which is preliminary data.</text>
</comment>
<dbReference type="InterPro" id="IPR018062">
    <property type="entry name" value="HTH_AraC-typ_CS"/>
</dbReference>
<gene>
    <name evidence="6" type="ORF">BXY80_2591</name>
</gene>
<dbReference type="Gene3D" id="1.10.10.60">
    <property type="entry name" value="Homeodomain-like"/>
    <property type="match status" value="2"/>
</dbReference>
<evidence type="ECO:0000256" key="3">
    <source>
        <dbReference type="ARBA" id="ARBA00023163"/>
    </source>
</evidence>
<proteinExistence type="predicted"/>
<feature type="transmembrane region" description="Helical" evidence="4">
    <location>
        <begin position="63"/>
        <end position="86"/>
    </location>
</feature>
<dbReference type="Pfam" id="PF12833">
    <property type="entry name" value="HTH_18"/>
    <property type="match status" value="1"/>
</dbReference>
<dbReference type="PANTHER" id="PTHR43280:SF29">
    <property type="entry name" value="ARAC-FAMILY TRANSCRIPTIONAL REGULATOR"/>
    <property type="match status" value="1"/>
</dbReference>
<sequence>MDELNFNIYNVLILVGIIHGVIFSFIIFFNRKLNSKTNLFLAFTVLTLVFSNLQYWLKDVGLSLNFGLNLFIPFEFLMLPFFYFFVRSYLNKKIIIYKSIILFTPFVLVIIYQIIINSYFVYPKIIDIINLIIEYVSMTFSIVIIVLVFRCIIVYEKENIKYHSSKIKMNTKWLKKVLLIGLILCVLWFLSVSFFESFSKEGYYQYYPLWIGISILIYWIAYGSIFQTYVFNQRIHIRNSILPKNIQQIGGDKKIKYSNVNLFNEIFSYIEKNKLYLNPDLNVSIIANTFNISKGYLSRLISFNSELNFNDYINTLRVEEAKTMLNDKVYNDYTILAIGLESGFNSKTSFYSAFKKFTNKTPNQYKKESEIMNDVNI</sequence>
<protein>
    <submittedName>
        <fullName evidence="6">AraC family transcriptional regulator</fullName>
    </submittedName>
</protein>
<dbReference type="GO" id="GO:0043565">
    <property type="term" value="F:sequence-specific DNA binding"/>
    <property type="evidence" value="ECO:0007669"/>
    <property type="project" value="InterPro"/>
</dbReference>
<dbReference type="PROSITE" id="PS01124">
    <property type="entry name" value="HTH_ARAC_FAMILY_2"/>
    <property type="match status" value="1"/>
</dbReference>
<evidence type="ECO:0000259" key="5">
    <source>
        <dbReference type="PROSITE" id="PS01124"/>
    </source>
</evidence>
<dbReference type="GO" id="GO:0003700">
    <property type="term" value="F:DNA-binding transcription factor activity"/>
    <property type="evidence" value="ECO:0007669"/>
    <property type="project" value="InterPro"/>
</dbReference>
<keyword evidence="3" id="KW-0804">Transcription</keyword>
<dbReference type="PANTHER" id="PTHR43280">
    <property type="entry name" value="ARAC-FAMILY TRANSCRIPTIONAL REGULATOR"/>
    <property type="match status" value="1"/>
</dbReference>
<keyword evidence="4" id="KW-0472">Membrane</keyword>
<evidence type="ECO:0000313" key="6">
    <source>
        <dbReference type="EMBL" id="RKE91001.1"/>
    </source>
</evidence>
<dbReference type="OrthoDB" id="1096411at2"/>
<name>A0A420DF57_9FLAO</name>
<feature type="domain" description="HTH araC/xylS-type" evidence="5">
    <location>
        <begin position="264"/>
        <end position="368"/>
    </location>
</feature>
<keyword evidence="4" id="KW-1133">Transmembrane helix</keyword>
<dbReference type="EMBL" id="RAQJ01000006">
    <property type="protein sequence ID" value="RKE91001.1"/>
    <property type="molecule type" value="Genomic_DNA"/>
</dbReference>
<dbReference type="PROSITE" id="PS00041">
    <property type="entry name" value="HTH_ARAC_FAMILY_1"/>
    <property type="match status" value="1"/>
</dbReference>
<keyword evidence="2" id="KW-0238">DNA-binding</keyword>
<keyword evidence="7" id="KW-1185">Reference proteome</keyword>
<feature type="transmembrane region" description="Helical" evidence="4">
    <location>
        <begin position="176"/>
        <end position="195"/>
    </location>
</feature>